<keyword evidence="5" id="KW-0521">NADP</keyword>
<keyword evidence="15" id="KW-1185">Reference proteome</keyword>
<proteinExistence type="predicted"/>
<evidence type="ECO:0000256" key="8">
    <source>
        <dbReference type="ARBA" id="ARBA00023098"/>
    </source>
</evidence>
<evidence type="ECO:0000256" key="3">
    <source>
        <dbReference type="ARBA" id="ARBA00004991"/>
    </source>
</evidence>
<comment type="subcellular location">
    <subcellularLocation>
        <location evidence="1">Endoplasmic reticulum</location>
    </subcellularLocation>
</comment>
<feature type="transmembrane region" description="Helical" evidence="13">
    <location>
        <begin position="332"/>
        <end position="352"/>
    </location>
</feature>
<keyword evidence="8" id="KW-0443">Lipid metabolism</keyword>
<feature type="region of interest" description="Disordered" evidence="12">
    <location>
        <begin position="155"/>
        <end position="191"/>
    </location>
</feature>
<evidence type="ECO:0000256" key="6">
    <source>
        <dbReference type="ARBA" id="ARBA00022919"/>
    </source>
</evidence>
<name>A0ABR3W3E2_9PEZI</name>
<keyword evidence="4" id="KW-0256">Endoplasmic reticulum</keyword>
<dbReference type="Pfam" id="PF00106">
    <property type="entry name" value="adh_short"/>
    <property type="match status" value="1"/>
</dbReference>
<evidence type="ECO:0000256" key="7">
    <source>
        <dbReference type="ARBA" id="ARBA00023002"/>
    </source>
</evidence>
<gene>
    <name evidence="14" type="ORF">Daus18300_012242</name>
</gene>
<dbReference type="PANTHER" id="PTHR43550">
    <property type="entry name" value="3-KETODIHYDROSPHINGOSINE REDUCTASE"/>
    <property type="match status" value="1"/>
</dbReference>
<dbReference type="CDD" id="cd08939">
    <property type="entry name" value="KDSR-like_SDR_c"/>
    <property type="match status" value="1"/>
</dbReference>
<evidence type="ECO:0000256" key="4">
    <source>
        <dbReference type="ARBA" id="ARBA00022824"/>
    </source>
</evidence>
<protein>
    <recommendedName>
        <fullName evidence="9">3-dehydrosphinganine reductase</fullName>
        <ecNumber evidence="9">1.1.1.102</ecNumber>
    </recommendedName>
</protein>
<dbReference type="PRINTS" id="PR00081">
    <property type="entry name" value="GDHRDH"/>
</dbReference>
<keyword evidence="13" id="KW-1133">Transmembrane helix</keyword>
<comment type="function">
    <text evidence="10">Catalyzes the reduction of 3'-oxosphinganine (3-ketodihydrosphingosine/KDS) to sphinganine (dihydrosphingosine/DHS), the second step of de novo sphingolipid biosynthesis.</text>
</comment>
<keyword evidence="7" id="KW-0560">Oxidoreductase</keyword>
<evidence type="ECO:0000256" key="5">
    <source>
        <dbReference type="ARBA" id="ARBA00022857"/>
    </source>
</evidence>
<keyword evidence="6" id="KW-0746">Sphingolipid metabolism</keyword>
<dbReference type="InterPro" id="IPR045022">
    <property type="entry name" value="KDSR-like"/>
</dbReference>
<comment type="pathway">
    <text evidence="2">Lipid metabolism; sphingolipid metabolism.</text>
</comment>
<evidence type="ECO:0000256" key="1">
    <source>
        <dbReference type="ARBA" id="ARBA00004240"/>
    </source>
</evidence>
<dbReference type="Gene3D" id="3.40.50.720">
    <property type="entry name" value="NAD(P)-binding Rossmann-like Domain"/>
    <property type="match status" value="1"/>
</dbReference>
<evidence type="ECO:0000256" key="2">
    <source>
        <dbReference type="ARBA" id="ARBA00004760"/>
    </source>
</evidence>
<keyword evidence="13" id="KW-0812">Transmembrane</keyword>
<dbReference type="InterPro" id="IPR036291">
    <property type="entry name" value="NAD(P)-bd_dom_sf"/>
</dbReference>
<keyword evidence="13" id="KW-0472">Membrane</keyword>
<sequence>MSFFFSANAFPVNGRTILITGASRGTGLEAGRQLAEKGASVVIVARDEQRLREGVEYMRAGLNASSSEHQRFHHISADLTSPAEAARVVAEATAWNDGAPPDVVWCTAGVSHPSLFVDTEVDKFRDMMDGNYFSSVYMAHAILRAWLRPEKGAIDEYHDDDDEDEVKKGSETPPSSSSSPPSRPAAVAAAATAHKPTPRHLIFTASFLAFYPVAGYAPYNPSKAALRSMSDTLSQEMELYAAAHPGRAPVKVHTVFPATILTESYEAENRIKPDVTKMLEGPDGGQTPAEVARAAIAGLEAGHEIITTELMTRFVSCGMLGTSVRGGFWKGLVDYLMGCVGLFALVIVRWTMDNQVRQWGRLHGDSGMKSK</sequence>
<evidence type="ECO:0000256" key="11">
    <source>
        <dbReference type="ARBA" id="ARBA00048930"/>
    </source>
</evidence>
<dbReference type="Proteomes" id="UP001583177">
    <property type="component" value="Unassembled WGS sequence"/>
</dbReference>
<evidence type="ECO:0000256" key="10">
    <source>
        <dbReference type="ARBA" id="ARBA00044737"/>
    </source>
</evidence>
<evidence type="ECO:0000313" key="14">
    <source>
        <dbReference type="EMBL" id="KAL1852347.1"/>
    </source>
</evidence>
<comment type="caution">
    <text evidence="14">The sequence shown here is derived from an EMBL/GenBank/DDBJ whole genome shotgun (WGS) entry which is preliminary data.</text>
</comment>
<dbReference type="PANTHER" id="PTHR43550:SF3">
    <property type="entry name" value="3-KETODIHYDROSPHINGOSINE REDUCTASE"/>
    <property type="match status" value="1"/>
</dbReference>
<evidence type="ECO:0000256" key="9">
    <source>
        <dbReference type="ARBA" id="ARBA00026112"/>
    </source>
</evidence>
<comment type="pathway">
    <text evidence="3">Sphingolipid metabolism.</text>
</comment>
<dbReference type="EC" id="1.1.1.102" evidence="9"/>
<reference evidence="14 15" key="1">
    <citation type="journal article" date="2024" name="IMA Fungus">
        <title>IMA Genome - F19 : A genome assembly and annotation guide to empower mycologists, including annotated draft genome sequences of Ceratocystis pirilliformis, Diaporthe australafricana, Fusarium ophioides, Paecilomyces lecythidis, and Sporothrix stenoceras.</title>
        <authorList>
            <person name="Aylward J."/>
            <person name="Wilson A.M."/>
            <person name="Visagie C.M."/>
            <person name="Spraker J."/>
            <person name="Barnes I."/>
            <person name="Buitendag C."/>
            <person name="Ceriani C."/>
            <person name="Del Mar Angel L."/>
            <person name="du Plessis D."/>
            <person name="Fuchs T."/>
            <person name="Gasser K."/>
            <person name="Kramer D."/>
            <person name="Li W."/>
            <person name="Munsamy K."/>
            <person name="Piso A."/>
            <person name="Price J.L."/>
            <person name="Sonnekus B."/>
            <person name="Thomas C."/>
            <person name="van der Nest A."/>
            <person name="van Dijk A."/>
            <person name="van Heerden A."/>
            <person name="van Vuuren N."/>
            <person name="Yilmaz N."/>
            <person name="Duong T.A."/>
            <person name="van der Merwe N.A."/>
            <person name="Wingfield M.J."/>
            <person name="Wingfield B.D."/>
        </authorList>
    </citation>
    <scope>NUCLEOTIDE SEQUENCE [LARGE SCALE GENOMIC DNA]</scope>
    <source>
        <strain evidence="14 15">CMW 18300</strain>
    </source>
</reference>
<accession>A0ABR3W3E2</accession>
<evidence type="ECO:0000256" key="13">
    <source>
        <dbReference type="SAM" id="Phobius"/>
    </source>
</evidence>
<feature type="compositionally biased region" description="Low complexity" evidence="12">
    <location>
        <begin position="171"/>
        <end position="191"/>
    </location>
</feature>
<evidence type="ECO:0000313" key="15">
    <source>
        <dbReference type="Proteomes" id="UP001583177"/>
    </source>
</evidence>
<organism evidence="14 15">
    <name type="scientific">Diaporthe australafricana</name>
    <dbReference type="NCBI Taxonomy" id="127596"/>
    <lineage>
        <taxon>Eukaryota</taxon>
        <taxon>Fungi</taxon>
        <taxon>Dikarya</taxon>
        <taxon>Ascomycota</taxon>
        <taxon>Pezizomycotina</taxon>
        <taxon>Sordariomycetes</taxon>
        <taxon>Sordariomycetidae</taxon>
        <taxon>Diaporthales</taxon>
        <taxon>Diaporthaceae</taxon>
        <taxon>Diaporthe</taxon>
    </lineage>
</organism>
<dbReference type="InterPro" id="IPR002347">
    <property type="entry name" value="SDR_fam"/>
</dbReference>
<comment type="catalytic activity">
    <reaction evidence="11">
        <text>sphinganine + NADP(+) = 3-oxosphinganine + NADPH + H(+)</text>
        <dbReference type="Rhea" id="RHEA:22640"/>
        <dbReference type="ChEBI" id="CHEBI:15378"/>
        <dbReference type="ChEBI" id="CHEBI:57783"/>
        <dbReference type="ChEBI" id="CHEBI:57817"/>
        <dbReference type="ChEBI" id="CHEBI:58299"/>
        <dbReference type="ChEBI" id="CHEBI:58349"/>
        <dbReference type="EC" id="1.1.1.102"/>
    </reaction>
    <physiologicalReaction direction="right-to-left" evidence="11">
        <dbReference type="Rhea" id="RHEA:22642"/>
    </physiologicalReaction>
</comment>
<dbReference type="SUPFAM" id="SSF51735">
    <property type="entry name" value="NAD(P)-binding Rossmann-fold domains"/>
    <property type="match status" value="2"/>
</dbReference>
<dbReference type="EMBL" id="JAWRVE010000162">
    <property type="protein sequence ID" value="KAL1852347.1"/>
    <property type="molecule type" value="Genomic_DNA"/>
</dbReference>
<evidence type="ECO:0000256" key="12">
    <source>
        <dbReference type="SAM" id="MobiDB-lite"/>
    </source>
</evidence>